<name>A0A1S8WKC2_OPIVI</name>
<feature type="region of interest" description="Disordered" evidence="1">
    <location>
        <begin position="144"/>
        <end position="177"/>
    </location>
</feature>
<accession>A0A1S8WKC2</accession>
<feature type="non-terminal residue" evidence="2">
    <location>
        <position position="400"/>
    </location>
</feature>
<dbReference type="AlphaFoldDB" id="A0A1S8WKC2"/>
<dbReference type="EMBL" id="KV906361">
    <property type="protein sequence ID" value="OON14871.1"/>
    <property type="molecule type" value="Genomic_DNA"/>
</dbReference>
<evidence type="ECO:0000256" key="1">
    <source>
        <dbReference type="SAM" id="MobiDB-lite"/>
    </source>
</evidence>
<protein>
    <submittedName>
        <fullName evidence="2">Uncharacterized protein</fullName>
    </submittedName>
</protein>
<sequence>MCQSTPPDALATQLADTHQRVTNREGDCIPIYEGMENWGNWDGTPSVEWTRIPPPANRRSIQPTVTSIGKCEHSTKEDGIPKPIERGRRRSVTRLQLTVPKTSQDPMTSSQLTQASSISTNIELRPTLRRAATISPVRRRPEIKDRDAVPNGPLANSSGFASAGSITGVQEDTGPVISRPLAPFRASERGQKRGANGLPPAVDVHAYPLVFDLKRGLERLSRSSVNNDDSNAQDAGGYPGLENRNSKLQILPPNKFLLGRVASNEDICIETETPFTFTIAATNNEICITKVASVSDLKQIEVAEDSEKRDNKSGRCVPVSLRLTFGSEADLWEKSNEQPSNSQGTCYRSLYQVNLPQASNMVRRPTAQGNRFSKSNNSLRYSLPCISSRENQTRPTELIP</sequence>
<dbReference type="Proteomes" id="UP000243686">
    <property type="component" value="Unassembled WGS sequence"/>
</dbReference>
<feature type="region of interest" description="Disordered" evidence="1">
    <location>
        <begin position="222"/>
        <end position="245"/>
    </location>
</feature>
<gene>
    <name evidence="2" type="ORF">X801_09332</name>
</gene>
<evidence type="ECO:0000313" key="2">
    <source>
        <dbReference type="EMBL" id="OON14871.1"/>
    </source>
</evidence>
<proteinExistence type="predicted"/>
<evidence type="ECO:0000313" key="3">
    <source>
        <dbReference type="Proteomes" id="UP000243686"/>
    </source>
</evidence>
<feature type="compositionally biased region" description="Polar residues" evidence="1">
    <location>
        <begin position="154"/>
        <end position="170"/>
    </location>
</feature>
<keyword evidence="3" id="KW-1185">Reference proteome</keyword>
<reference evidence="2 3" key="1">
    <citation type="submission" date="2015-03" db="EMBL/GenBank/DDBJ databases">
        <title>Draft genome of the nematode, Opisthorchis viverrini.</title>
        <authorList>
            <person name="Mitreva M."/>
        </authorList>
    </citation>
    <scope>NUCLEOTIDE SEQUENCE [LARGE SCALE GENOMIC DNA]</scope>
    <source>
        <strain evidence="2">Khon Kaen</strain>
    </source>
</reference>
<feature type="compositionally biased region" description="Polar residues" evidence="1">
    <location>
        <begin position="222"/>
        <end position="233"/>
    </location>
</feature>
<organism evidence="2 3">
    <name type="scientific">Opisthorchis viverrini</name>
    <name type="common">Southeast Asian liver fluke</name>
    <dbReference type="NCBI Taxonomy" id="6198"/>
    <lineage>
        <taxon>Eukaryota</taxon>
        <taxon>Metazoa</taxon>
        <taxon>Spiralia</taxon>
        <taxon>Lophotrochozoa</taxon>
        <taxon>Platyhelminthes</taxon>
        <taxon>Trematoda</taxon>
        <taxon>Digenea</taxon>
        <taxon>Opisthorchiida</taxon>
        <taxon>Opisthorchiata</taxon>
        <taxon>Opisthorchiidae</taxon>
        <taxon>Opisthorchis</taxon>
    </lineage>
</organism>